<comment type="caution">
    <text evidence="2">The sequence shown here is derived from an EMBL/GenBank/DDBJ whole genome shotgun (WGS) entry which is preliminary data.</text>
</comment>
<accession>A0ABD2CCH6</accession>
<feature type="transmembrane region" description="Helical" evidence="1">
    <location>
        <begin position="6"/>
        <end position="26"/>
    </location>
</feature>
<proteinExistence type="predicted"/>
<keyword evidence="1" id="KW-1133">Transmembrane helix</keyword>
<keyword evidence="1" id="KW-0812">Transmembrane</keyword>
<organism evidence="2 3">
    <name type="scientific">Vespula maculifrons</name>
    <name type="common">Eastern yellow jacket</name>
    <name type="synonym">Wasp</name>
    <dbReference type="NCBI Taxonomy" id="7453"/>
    <lineage>
        <taxon>Eukaryota</taxon>
        <taxon>Metazoa</taxon>
        <taxon>Ecdysozoa</taxon>
        <taxon>Arthropoda</taxon>
        <taxon>Hexapoda</taxon>
        <taxon>Insecta</taxon>
        <taxon>Pterygota</taxon>
        <taxon>Neoptera</taxon>
        <taxon>Endopterygota</taxon>
        <taxon>Hymenoptera</taxon>
        <taxon>Apocrita</taxon>
        <taxon>Aculeata</taxon>
        <taxon>Vespoidea</taxon>
        <taxon>Vespidae</taxon>
        <taxon>Vespinae</taxon>
        <taxon>Vespula</taxon>
    </lineage>
</organism>
<dbReference type="AlphaFoldDB" id="A0ABD2CCH6"/>
<keyword evidence="1" id="KW-0472">Membrane</keyword>
<dbReference type="Proteomes" id="UP001607303">
    <property type="component" value="Unassembled WGS sequence"/>
</dbReference>
<evidence type="ECO:0000313" key="3">
    <source>
        <dbReference type="Proteomes" id="UP001607303"/>
    </source>
</evidence>
<evidence type="ECO:0000256" key="1">
    <source>
        <dbReference type="SAM" id="Phobius"/>
    </source>
</evidence>
<evidence type="ECO:0000313" key="2">
    <source>
        <dbReference type="EMBL" id="KAL2742654.1"/>
    </source>
</evidence>
<keyword evidence="3" id="KW-1185">Reference proteome</keyword>
<sequence length="128" mass="14461">MSLTLRQLLEFIGKCFILVFYILCGWQSPKYKFTILLVLAVRNESTVRFYCHYEPTNTKKQPKTLSPIAEIPFHFTSVQQESPLNTNTPTPEYATVRGQGVGASKRCSANDLTGSVYIEGYVRGSRMA</sequence>
<name>A0ABD2CCH6_VESMC</name>
<protein>
    <submittedName>
        <fullName evidence="2">Uncharacterized protein</fullName>
    </submittedName>
</protein>
<gene>
    <name evidence="2" type="ORF">V1477_008143</name>
</gene>
<reference evidence="2 3" key="1">
    <citation type="journal article" date="2024" name="Ann. Entomol. Soc. Am.">
        <title>Genomic analyses of the southern and eastern yellowjacket wasps (Hymenoptera: Vespidae) reveal evolutionary signatures of social life.</title>
        <authorList>
            <person name="Catto M.A."/>
            <person name="Caine P.B."/>
            <person name="Orr S.E."/>
            <person name="Hunt B.G."/>
            <person name="Goodisman M.A.D."/>
        </authorList>
    </citation>
    <scope>NUCLEOTIDE SEQUENCE [LARGE SCALE GENOMIC DNA]</scope>
    <source>
        <strain evidence="2">232</strain>
        <tissue evidence="2">Head and thorax</tissue>
    </source>
</reference>
<dbReference type="EMBL" id="JAYRBN010000056">
    <property type="protein sequence ID" value="KAL2742654.1"/>
    <property type="molecule type" value="Genomic_DNA"/>
</dbReference>